<dbReference type="Pfam" id="PF25041">
    <property type="entry name" value="UFL1_C"/>
    <property type="match status" value="1"/>
</dbReference>
<feature type="compositionally biased region" description="Basic and acidic residues" evidence="4">
    <location>
        <begin position="334"/>
        <end position="346"/>
    </location>
</feature>
<evidence type="ECO:0000259" key="7">
    <source>
        <dbReference type="Pfam" id="PF25041"/>
    </source>
</evidence>
<dbReference type="PANTHER" id="PTHR31057:SF0">
    <property type="entry name" value="E3 UFM1-PROTEIN LIGASE 1"/>
    <property type="match status" value="1"/>
</dbReference>
<dbReference type="Proteomes" id="UP001283361">
    <property type="component" value="Unassembled WGS sequence"/>
</dbReference>
<evidence type="ECO:0000256" key="4">
    <source>
        <dbReference type="SAM" id="MobiDB-lite"/>
    </source>
</evidence>
<dbReference type="InterPro" id="IPR056761">
    <property type="entry name" value="Ufl1-like_C"/>
</dbReference>
<dbReference type="GO" id="GO:1990592">
    <property type="term" value="P:protein K69-linked ufmylation"/>
    <property type="evidence" value="ECO:0007669"/>
    <property type="project" value="TreeGrafter"/>
</dbReference>
<sequence>MVKRDGHLTLVLGQLISKTYRDHMAEEINDLLQEKGHVTIVGLTQTHDLPADFIREVIDEYLGKKIKGQIDNYDKDVIFTDAFVARMRAQIRGAFSAVTVPTTIGPIRQAIGCKEHLFHTILEDLISSRRLAGSVSGSRQDKSQFLPEIYTRAQSEWIDSFYKQNGYLEYDALTRLGISDPKGYIKKRFKTEQLVYLTSCCVGPGISEQVQYGVDEALNTGTWVDLKTVLPSILSEKDVSELLSSCLKTRPNAIVCGSTIVGSDKLVSESTEAFTGIMTQKAEAASKAQPAHDGKHAGGEKSSHSKVAGLDDGSSAREDKRDQRRKKAATAGSSKKEGTGGREVKMKSTKKKGGRGRDLEDGSDEEGASPSAGSAATNGPGKAKQQDLKFLTVVEIEEVLSKQSHLQDCPPELISEIASKLHRPLTRQYQEVAKSIFLKGSGADRKKTAQEIQDKVNGLWTNAHLFEKGIKLFEDPTQGLLIKHLLKTVCSDLANTVVIALASDNMVNLPTESDEQLSAEARLRFIGTLPRQVQEPLSKLHVSLNGASLEDFFQQTELLCGPSYLGILLKKADKKRERQLVFNHRHSLSEQLKAERDPAMTLHLAVVLLFQTLTQCMLHCPGRLVPTVLTYVAGLMEEEALADLTAMQNLVVQLMKLKADPINTEEEEAEVTTQMNELLDKVKAVALNTKKSAAVSEDH</sequence>
<evidence type="ECO:0000256" key="3">
    <source>
        <dbReference type="ARBA" id="ARBA00022786"/>
    </source>
</evidence>
<keyword evidence="2" id="KW-0808">Transferase</keyword>
<dbReference type="InterPro" id="IPR056579">
    <property type="entry name" value="Ufl1_N"/>
</dbReference>
<gene>
    <name evidence="8" type="ORF">RRG08_004654</name>
</gene>
<dbReference type="GO" id="GO:0061666">
    <property type="term" value="F:UFM1 ligase activity"/>
    <property type="evidence" value="ECO:0007669"/>
    <property type="project" value="InterPro"/>
</dbReference>
<dbReference type="Pfam" id="PF23659">
    <property type="entry name" value="UFL1"/>
    <property type="match status" value="1"/>
</dbReference>
<evidence type="ECO:0000256" key="1">
    <source>
        <dbReference type="ARBA" id="ARBA00010789"/>
    </source>
</evidence>
<dbReference type="InterPro" id="IPR018611">
    <property type="entry name" value="Ufl1"/>
</dbReference>
<dbReference type="AlphaFoldDB" id="A0AAE0ZER8"/>
<dbReference type="Pfam" id="PF25870">
    <property type="entry name" value="WHD_UFL1_5th"/>
    <property type="match status" value="1"/>
</dbReference>
<evidence type="ECO:0000313" key="8">
    <source>
        <dbReference type="EMBL" id="KAK3768113.1"/>
    </source>
</evidence>
<name>A0AAE0ZER8_9GAST</name>
<evidence type="ECO:0000259" key="5">
    <source>
        <dbReference type="Pfam" id="PF09743"/>
    </source>
</evidence>
<comment type="caution">
    <text evidence="8">The sequence shown here is derived from an EMBL/GenBank/DDBJ whole genome shotgun (WGS) entry which is preliminary data.</text>
</comment>
<keyword evidence="3" id="KW-0833">Ubl conjugation pathway</keyword>
<feature type="compositionally biased region" description="Basic and acidic residues" evidence="4">
    <location>
        <begin position="290"/>
        <end position="303"/>
    </location>
</feature>
<dbReference type="Pfam" id="PF09743">
    <property type="entry name" value="E3_UFM1_ligase"/>
    <property type="match status" value="1"/>
</dbReference>
<proteinExistence type="inferred from homology"/>
<accession>A0AAE0ZER8</accession>
<dbReference type="GO" id="GO:0005789">
    <property type="term" value="C:endoplasmic reticulum membrane"/>
    <property type="evidence" value="ECO:0007669"/>
    <property type="project" value="TreeGrafter"/>
</dbReference>
<feature type="domain" description="E3 UFM1-protein ligase 1-like N-terminal" evidence="5">
    <location>
        <begin position="2"/>
        <end position="185"/>
    </location>
</feature>
<evidence type="ECO:0000256" key="2">
    <source>
        <dbReference type="ARBA" id="ARBA00022679"/>
    </source>
</evidence>
<organism evidence="8 9">
    <name type="scientific">Elysia crispata</name>
    <name type="common">lettuce slug</name>
    <dbReference type="NCBI Taxonomy" id="231223"/>
    <lineage>
        <taxon>Eukaryota</taxon>
        <taxon>Metazoa</taxon>
        <taxon>Spiralia</taxon>
        <taxon>Lophotrochozoa</taxon>
        <taxon>Mollusca</taxon>
        <taxon>Gastropoda</taxon>
        <taxon>Heterobranchia</taxon>
        <taxon>Euthyneura</taxon>
        <taxon>Panpulmonata</taxon>
        <taxon>Sacoglossa</taxon>
        <taxon>Placobranchoidea</taxon>
        <taxon>Plakobranchidae</taxon>
        <taxon>Elysia</taxon>
    </lineage>
</organism>
<protein>
    <recommendedName>
        <fullName evidence="10">E3 UFM1-protein ligase 1 homolog</fullName>
    </recommendedName>
</protein>
<reference evidence="8" key="1">
    <citation type="journal article" date="2023" name="G3 (Bethesda)">
        <title>A reference genome for the long-term kleptoplast-retaining sea slug Elysia crispata morphotype clarki.</title>
        <authorList>
            <person name="Eastman K.E."/>
            <person name="Pendleton A.L."/>
            <person name="Shaikh M.A."/>
            <person name="Suttiyut T."/>
            <person name="Ogas R."/>
            <person name="Tomko P."/>
            <person name="Gavelis G."/>
            <person name="Widhalm J.R."/>
            <person name="Wisecaver J.H."/>
        </authorList>
    </citation>
    <scope>NUCLEOTIDE SEQUENCE</scope>
    <source>
        <strain evidence="8">ECLA1</strain>
    </source>
</reference>
<dbReference type="InterPro" id="IPR056580">
    <property type="entry name" value="Ufl1_dom"/>
</dbReference>
<keyword evidence="9" id="KW-1185">Reference proteome</keyword>
<feature type="region of interest" description="Disordered" evidence="4">
    <location>
        <begin position="281"/>
        <end position="383"/>
    </location>
</feature>
<dbReference type="GO" id="GO:0032434">
    <property type="term" value="P:regulation of proteasomal ubiquitin-dependent protein catabolic process"/>
    <property type="evidence" value="ECO:0007669"/>
    <property type="project" value="TreeGrafter"/>
</dbReference>
<dbReference type="PANTHER" id="PTHR31057">
    <property type="entry name" value="E3 UFM1-PROTEIN LIGASE 1"/>
    <property type="match status" value="1"/>
</dbReference>
<evidence type="ECO:0000259" key="6">
    <source>
        <dbReference type="Pfam" id="PF23659"/>
    </source>
</evidence>
<feature type="compositionally biased region" description="Low complexity" evidence="4">
    <location>
        <begin position="368"/>
        <end position="381"/>
    </location>
</feature>
<feature type="domain" description="E3 UFM1-protein ligase-like C-terminal" evidence="7">
    <location>
        <begin position="577"/>
        <end position="684"/>
    </location>
</feature>
<dbReference type="GO" id="GO:0034976">
    <property type="term" value="P:response to endoplasmic reticulum stress"/>
    <property type="evidence" value="ECO:0007669"/>
    <property type="project" value="TreeGrafter"/>
</dbReference>
<evidence type="ECO:0008006" key="10">
    <source>
        <dbReference type="Google" id="ProtNLM"/>
    </source>
</evidence>
<feature type="domain" description="E3 UFM1-protein ligase 1-like" evidence="6">
    <location>
        <begin position="450"/>
        <end position="571"/>
    </location>
</feature>
<dbReference type="EMBL" id="JAWDGP010004069">
    <property type="protein sequence ID" value="KAK3768113.1"/>
    <property type="molecule type" value="Genomic_DNA"/>
</dbReference>
<comment type="similarity">
    <text evidence="1">Belongs to the UFL1 family.</text>
</comment>
<evidence type="ECO:0000313" key="9">
    <source>
        <dbReference type="Proteomes" id="UP001283361"/>
    </source>
</evidence>